<keyword evidence="1" id="KW-1133">Transmembrane helix</keyword>
<dbReference type="OrthoDB" id="5295174at2"/>
<dbReference type="Proteomes" id="UP000319267">
    <property type="component" value="Unassembled WGS sequence"/>
</dbReference>
<keyword evidence="1" id="KW-0472">Membrane</keyword>
<protein>
    <submittedName>
        <fullName evidence="3">Helix-turn-helix domain-containing protein</fullName>
    </submittedName>
</protein>
<evidence type="ECO:0000256" key="1">
    <source>
        <dbReference type="SAM" id="Phobius"/>
    </source>
</evidence>
<dbReference type="Gene3D" id="1.25.40.10">
    <property type="entry name" value="Tetratricopeptide repeat domain"/>
    <property type="match status" value="1"/>
</dbReference>
<dbReference type="SMART" id="SM00342">
    <property type="entry name" value="HTH_ARAC"/>
    <property type="match status" value="1"/>
</dbReference>
<feature type="domain" description="HTH araC/xylS-type" evidence="2">
    <location>
        <begin position="445"/>
        <end position="553"/>
    </location>
</feature>
<dbReference type="GO" id="GO:0003700">
    <property type="term" value="F:DNA-binding transcription factor activity"/>
    <property type="evidence" value="ECO:0007669"/>
    <property type="project" value="InterPro"/>
</dbReference>
<evidence type="ECO:0000259" key="2">
    <source>
        <dbReference type="PROSITE" id="PS01124"/>
    </source>
</evidence>
<dbReference type="InterPro" id="IPR011990">
    <property type="entry name" value="TPR-like_helical_dom_sf"/>
</dbReference>
<accession>A0A521F877</accession>
<reference evidence="3 4" key="1">
    <citation type="submission" date="2017-05" db="EMBL/GenBank/DDBJ databases">
        <authorList>
            <person name="Varghese N."/>
            <person name="Submissions S."/>
        </authorList>
    </citation>
    <scope>NUCLEOTIDE SEQUENCE [LARGE SCALE GENOMIC DNA]</scope>
    <source>
        <strain evidence="3 4">DSM 29982</strain>
    </source>
</reference>
<dbReference type="GO" id="GO:0043565">
    <property type="term" value="F:sequence-specific DNA binding"/>
    <property type="evidence" value="ECO:0007669"/>
    <property type="project" value="InterPro"/>
</dbReference>
<feature type="transmembrane region" description="Helical" evidence="1">
    <location>
        <begin position="382"/>
        <end position="399"/>
    </location>
</feature>
<dbReference type="PROSITE" id="PS01124">
    <property type="entry name" value="HTH_ARAC_FAMILY_2"/>
    <property type="match status" value="1"/>
</dbReference>
<evidence type="ECO:0000313" key="3">
    <source>
        <dbReference type="EMBL" id="SMO92415.1"/>
    </source>
</evidence>
<dbReference type="SMART" id="SM00028">
    <property type="entry name" value="TPR"/>
    <property type="match status" value="3"/>
</dbReference>
<organism evidence="3 4">
    <name type="scientific">Flavobacterium nitrogenifigens</name>
    <dbReference type="NCBI Taxonomy" id="1617283"/>
    <lineage>
        <taxon>Bacteria</taxon>
        <taxon>Pseudomonadati</taxon>
        <taxon>Bacteroidota</taxon>
        <taxon>Flavobacteriia</taxon>
        <taxon>Flavobacteriales</taxon>
        <taxon>Flavobacteriaceae</taxon>
        <taxon>Flavobacterium</taxon>
    </lineage>
</organism>
<name>A0A521F877_9FLAO</name>
<dbReference type="SUPFAM" id="SSF48452">
    <property type="entry name" value="TPR-like"/>
    <property type="match status" value="1"/>
</dbReference>
<sequence length="556" mass="64617">MRNAVLICLLISLLSHEISAQKKSFKVPDSLKNKSFDYLDDRIYKLRKDTAAASAYVYAYLYKARKQRSFKETVNAYKNFMHQAPPELKPTYADSMIYEAQKSNNDALIGSAYLSKGILHYGNKKLGEALDNYLTASSYISKTNDQYLIYKAKYHIALVKFYIGYYDEAATLFQECIANFKDHPRPYLNSLHCLGITYNKSGNYGMCSQNNALGLAECERLEIPEMKPYFIHSEGINSYFLKNYRKAAAEIQSSLPGIQSFDDFANISIGNFYIGKSHMALNEMEKALPHFIKVDEIFNLHNYLRADLREVYEILIKYYKGRNDLEKQLHYIDQLLKADRLLYETNKYLISKIHKEYDTADLINQKKQISEELLRERQNRTILTAAFAALLAFALFLLYRHYKNRTIYKKNFNLHMKAFSMDSKNKPKIKTERLSISAINCDTAAEILKLLDKFENDKKFLVKDWNQGTLAAYLNTNVRYIAGIISHYRDKGFNEYINELRIDYIISLLHSDSKYRKYSNNALAEEAGFSTTQRFSFAFKAKTGMPVNFFIEQLTK</sequence>
<keyword evidence="1" id="KW-0812">Transmembrane</keyword>
<dbReference type="EMBL" id="FXTQ01000007">
    <property type="protein sequence ID" value="SMO92415.1"/>
    <property type="molecule type" value="Genomic_DNA"/>
</dbReference>
<dbReference type="Pfam" id="PF12833">
    <property type="entry name" value="HTH_18"/>
    <property type="match status" value="1"/>
</dbReference>
<proteinExistence type="predicted"/>
<dbReference type="RefSeq" id="WP_111376281.1">
    <property type="nucleotide sequence ID" value="NZ_CP043612.1"/>
</dbReference>
<dbReference type="InterPro" id="IPR019734">
    <property type="entry name" value="TPR_rpt"/>
</dbReference>
<gene>
    <name evidence="3" type="ORF">SAMN06265220_10756</name>
</gene>
<dbReference type="AlphaFoldDB" id="A0A521F877"/>
<evidence type="ECO:0000313" key="4">
    <source>
        <dbReference type="Proteomes" id="UP000319267"/>
    </source>
</evidence>
<dbReference type="Gene3D" id="1.10.10.60">
    <property type="entry name" value="Homeodomain-like"/>
    <property type="match status" value="1"/>
</dbReference>
<keyword evidence="4" id="KW-1185">Reference proteome</keyword>
<dbReference type="InterPro" id="IPR018060">
    <property type="entry name" value="HTH_AraC"/>
</dbReference>